<gene>
    <name evidence="3" type="ORF">TeGR_g6369</name>
</gene>
<accession>A0ABQ6N0P4</accession>
<dbReference type="Proteomes" id="UP001165060">
    <property type="component" value="Unassembled WGS sequence"/>
</dbReference>
<feature type="transmembrane region" description="Helical" evidence="2">
    <location>
        <begin position="101"/>
        <end position="124"/>
    </location>
</feature>
<evidence type="ECO:0000313" key="3">
    <source>
        <dbReference type="EMBL" id="GMI36760.1"/>
    </source>
</evidence>
<keyword evidence="2" id="KW-1133">Transmembrane helix</keyword>
<feature type="transmembrane region" description="Helical" evidence="2">
    <location>
        <begin position="200"/>
        <end position="219"/>
    </location>
</feature>
<comment type="caution">
    <text evidence="3">The sequence shown here is derived from an EMBL/GenBank/DDBJ whole genome shotgun (WGS) entry which is preliminary data.</text>
</comment>
<feature type="transmembrane region" description="Helical" evidence="2">
    <location>
        <begin position="6"/>
        <end position="23"/>
    </location>
</feature>
<keyword evidence="2" id="KW-0472">Membrane</keyword>
<feature type="transmembrane region" description="Helical" evidence="2">
    <location>
        <begin position="59"/>
        <end position="80"/>
    </location>
</feature>
<keyword evidence="2" id="KW-0812">Transmembrane</keyword>
<protein>
    <submittedName>
        <fullName evidence="3">Uncharacterized protein</fullName>
    </submittedName>
</protein>
<feature type="transmembrane region" description="Helical" evidence="2">
    <location>
        <begin position="136"/>
        <end position="155"/>
    </location>
</feature>
<sequence length="288" mass="30896">MGSQILFSVLFGILLIIQIRGFAANEWINLYLLIIASFRIIIELGFMSNGPLGYKTAFIVTKIIAGLLICCLFTIAWGWYKVILPTTDKAAKVAKADKIHTIFRIISVSAEGGFGVVAVLSLSGEEAKAGVYSGDMHGISRVVTFVCTALLVYFIRSIGLKIKAMLASGGAQTNKVSPASGDGAAPPPPAKKERTDEQKILYMVNWTTGIMVIVLLYLVKDIRDSIGVVRHVDPPLCAAKDAFVRLPTFIQLLACTAVSYVFPVKPPDKKGKTGMMGTTVTSTSSSSG</sequence>
<evidence type="ECO:0000256" key="1">
    <source>
        <dbReference type="SAM" id="MobiDB-lite"/>
    </source>
</evidence>
<evidence type="ECO:0000313" key="4">
    <source>
        <dbReference type="Proteomes" id="UP001165060"/>
    </source>
</evidence>
<dbReference type="EMBL" id="BRYB01004784">
    <property type="protein sequence ID" value="GMI36760.1"/>
    <property type="molecule type" value="Genomic_DNA"/>
</dbReference>
<reference evidence="3 4" key="1">
    <citation type="journal article" date="2023" name="Commun. Biol.">
        <title>Genome analysis of Parmales, the sister group of diatoms, reveals the evolutionary specialization of diatoms from phago-mixotrophs to photoautotrophs.</title>
        <authorList>
            <person name="Ban H."/>
            <person name="Sato S."/>
            <person name="Yoshikawa S."/>
            <person name="Yamada K."/>
            <person name="Nakamura Y."/>
            <person name="Ichinomiya M."/>
            <person name="Sato N."/>
            <person name="Blanc-Mathieu R."/>
            <person name="Endo H."/>
            <person name="Kuwata A."/>
            <person name="Ogata H."/>
        </authorList>
    </citation>
    <scope>NUCLEOTIDE SEQUENCE [LARGE SCALE GENOMIC DNA]</scope>
</reference>
<organism evidence="3 4">
    <name type="scientific">Tetraparma gracilis</name>
    <dbReference type="NCBI Taxonomy" id="2962635"/>
    <lineage>
        <taxon>Eukaryota</taxon>
        <taxon>Sar</taxon>
        <taxon>Stramenopiles</taxon>
        <taxon>Ochrophyta</taxon>
        <taxon>Bolidophyceae</taxon>
        <taxon>Parmales</taxon>
        <taxon>Triparmaceae</taxon>
        <taxon>Tetraparma</taxon>
    </lineage>
</organism>
<feature type="transmembrane region" description="Helical" evidence="2">
    <location>
        <begin position="30"/>
        <end position="47"/>
    </location>
</feature>
<feature type="transmembrane region" description="Helical" evidence="2">
    <location>
        <begin position="242"/>
        <end position="262"/>
    </location>
</feature>
<feature type="region of interest" description="Disordered" evidence="1">
    <location>
        <begin position="173"/>
        <end position="194"/>
    </location>
</feature>
<evidence type="ECO:0000256" key="2">
    <source>
        <dbReference type="SAM" id="Phobius"/>
    </source>
</evidence>
<name>A0ABQ6N0P4_9STRA</name>
<keyword evidence="4" id="KW-1185">Reference proteome</keyword>
<proteinExistence type="predicted"/>